<dbReference type="SUPFAM" id="SSF52317">
    <property type="entry name" value="Class I glutamine amidotransferase-like"/>
    <property type="match status" value="1"/>
</dbReference>
<feature type="active site" description="Charge relay system" evidence="6">
    <location>
        <position position="201"/>
    </location>
</feature>
<dbReference type="GO" id="GO:0006508">
    <property type="term" value="P:proteolysis"/>
    <property type="evidence" value="ECO:0007669"/>
    <property type="project" value="UniProtKB-KW"/>
</dbReference>
<dbReference type="InterPro" id="IPR040921">
    <property type="entry name" value="Peptidase_S66C"/>
</dbReference>
<dbReference type="PATRIC" id="fig|28092.6.peg.3046"/>
<dbReference type="SUPFAM" id="SSF141986">
    <property type="entry name" value="LD-carboxypeptidase A C-terminal domain-like"/>
    <property type="match status" value="1"/>
</dbReference>
<dbReference type="InterPro" id="IPR040449">
    <property type="entry name" value="Peptidase_S66_N"/>
</dbReference>
<dbReference type="Gene3D" id="3.40.50.10740">
    <property type="entry name" value="Class I glutamine amidotransferase-like"/>
    <property type="match status" value="1"/>
</dbReference>
<sequence>MRLVAPSGYADLARVARAVAYLRARGHHLAAAGAASRKFERFAGTDTERLSDWLDLANPAVAVPDIVMAVRGGYGVVRVLDGIDYGALRERFTAPGARCPIITGYSDITALHLALYQKAGMVTFAGPMLASNFGADIVSRFTETHFWSLIQSSRYTIDGTLPDQPHVDVEGILWGGNLATLGAFAGTPYMPPIEGGILFLEDVHEQPYRIERVLYQLHLCGILKRQRAIVLGHFTGADGAQDYNNGYTLATTMAQIGAVSGVPIVWGLPFGHVDDIVTLPFGATARLQSGSHGFTLTVSDYPTLSTS</sequence>
<evidence type="ECO:0000256" key="4">
    <source>
        <dbReference type="ARBA" id="ARBA00022801"/>
    </source>
</evidence>
<organism evidence="9 10">
    <name type="scientific">Robbsia andropogonis</name>
    <dbReference type="NCBI Taxonomy" id="28092"/>
    <lineage>
        <taxon>Bacteria</taxon>
        <taxon>Pseudomonadati</taxon>
        <taxon>Pseudomonadota</taxon>
        <taxon>Betaproteobacteria</taxon>
        <taxon>Burkholderiales</taxon>
        <taxon>Burkholderiaceae</taxon>
        <taxon>Robbsia</taxon>
    </lineage>
</organism>
<dbReference type="GO" id="GO:0004180">
    <property type="term" value="F:carboxypeptidase activity"/>
    <property type="evidence" value="ECO:0007669"/>
    <property type="project" value="UniProtKB-KW"/>
</dbReference>
<evidence type="ECO:0000256" key="6">
    <source>
        <dbReference type="PIRSR" id="PIRSR028757-1"/>
    </source>
</evidence>
<dbReference type="Pfam" id="PF02016">
    <property type="entry name" value="Peptidase_S66"/>
    <property type="match status" value="1"/>
</dbReference>
<keyword evidence="4" id="KW-0378">Hydrolase</keyword>
<keyword evidence="10" id="KW-1185">Reference proteome</keyword>
<keyword evidence="2" id="KW-0121">Carboxypeptidase</keyword>
<dbReference type="EMBL" id="LAQU01000012">
    <property type="protein sequence ID" value="KKB63223.1"/>
    <property type="molecule type" value="Genomic_DNA"/>
</dbReference>
<dbReference type="Proteomes" id="UP000033618">
    <property type="component" value="Unassembled WGS sequence"/>
</dbReference>
<reference evidence="9 10" key="1">
    <citation type="submission" date="2015-03" db="EMBL/GenBank/DDBJ databases">
        <title>Draft Genome Sequence of Burkholderia andropogonis type strain ICMP2807, isolated from Sorghum bicolor.</title>
        <authorList>
            <person name="Lopes-Santos L."/>
            <person name="Castro D.B."/>
            <person name="Ottoboni L.M."/>
            <person name="Park D."/>
            <person name="Weirc B.S."/>
            <person name="Destefano S.A."/>
        </authorList>
    </citation>
    <scope>NUCLEOTIDE SEQUENCE [LARGE SCALE GENOMIC DNA]</scope>
    <source>
        <strain evidence="9 10">ICMP2807</strain>
    </source>
</reference>
<comment type="similarity">
    <text evidence="1">Belongs to the peptidase S66 family.</text>
</comment>
<evidence type="ECO:0000256" key="2">
    <source>
        <dbReference type="ARBA" id="ARBA00022645"/>
    </source>
</evidence>
<dbReference type="InterPro" id="IPR027461">
    <property type="entry name" value="Carboxypeptidase_A_C_sf"/>
</dbReference>
<gene>
    <name evidence="9" type="ORF">WM40_12950</name>
</gene>
<dbReference type="CDD" id="cd07025">
    <property type="entry name" value="Peptidase_S66"/>
    <property type="match status" value="1"/>
</dbReference>
<comment type="caution">
    <text evidence="9">The sequence shown here is derived from an EMBL/GenBank/DDBJ whole genome shotgun (WGS) entry which is preliminary data.</text>
</comment>
<evidence type="ECO:0000313" key="10">
    <source>
        <dbReference type="Proteomes" id="UP000033618"/>
    </source>
</evidence>
<evidence type="ECO:0000256" key="1">
    <source>
        <dbReference type="ARBA" id="ARBA00010233"/>
    </source>
</evidence>
<dbReference type="InterPro" id="IPR027478">
    <property type="entry name" value="LdcA_N"/>
</dbReference>
<dbReference type="InterPro" id="IPR029062">
    <property type="entry name" value="Class_I_gatase-like"/>
</dbReference>
<dbReference type="PANTHER" id="PTHR30237">
    <property type="entry name" value="MURAMOYLTETRAPEPTIDE CARBOXYPEPTIDASE"/>
    <property type="match status" value="1"/>
</dbReference>
<dbReference type="Gene3D" id="3.50.30.60">
    <property type="entry name" value="LD-carboxypeptidase A C-terminal domain-like"/>
    <property type="match status" value="1"/>
</dbReference>
<evidence type="ECO:0000313" key="9">
    <source>
        <dbReference type="EMBL" id="KKB63223.1"/>
    </source>
</evidence>
<proteinExistence type="inferred from homology"/>
<accession>A0A0F5JZG7</accession>
<feature type="active site" description="Charge relay system" evidence="6">
    <location>
        <position position="272"/>
    </location>
</feature>
<keyword evidence="3" id="KW-0645">Protease</keyword>
<evidence type="ECO:0000256" key="3">
    <source>
        <dbReference type="ARBA" id="ARBA00022670"/>
    </source>
</evidence>
<protein>
    <submittedName>
        <fullName evidence="9">Peptidase S66</fullName>
    </submittedName>
</protein>
<dbReference type="AlphaFoldDB" id="A0A0F5JZG7"/>
<feature type="domain" description="LD-carboxypeptidase C-terminal" evidence="8">
    <location>
        <begin position="170"/>
        <end position="287"/>
    </location>
</feature>
<evidence type="ECO:0000259" key="7">
    <source>
        <dbReference type="Pfam" id="PF02016"/>
    </source>
</evidence>
<dbReference type="PIRSF" id="PIRSF028757">
    <property type="entry name" value="LD-carboxypeptidase"/>
    <property type="match status" value="1"/>
</dbReference>
<keyword evidence="5" id="KW-0720">Serine protease</keyword>
<name>A0A0F5JZG7_9BURK</name>
<dbReference type="InterPro" id="IPR003507">
    <property type="entry name" value="S66_fam"/>
</dbReference>
<evidence type="ECO:0000259" key="8">
    <source>
        <dbReference type="Pfam" id="PF17676"/>
    </source>
</evidence>
<feature type="domain" description="LD-carboxypeptidase N-terminal" evidence="7">
    <location>
        <begin position="2"/>
        <end position="126"/>
    </location>
</feature>
<evidence type="ECO:0000256" key="5">
    <source>
        <dbReference type="ARBA" id="ARBA00022825"/>
    </source>
</evidence>
<dbReference type="Pfam" id="PF17676">
    <property type="entry name" value="Peptidase_S66C"/>
    <property type="match status" value="1"/>
</dbReference>
<dbReference type="PANTHER" id="PTHR30237:SF2">
    <property type="entry name" value="MUREIN TETRAPEPTIDE CARBOXYPEPTIDASE"/>
    <property type="match status" value="1"/>
</dbReference>
<feature type="active site" description="Nucleophile" evidence="6">
    <location>
        <position position="106"/>
    </location>
</feature>
<dbReference type="GO" id="GO:0008236">
    <property type="term" value="F:serine-type peptidase activity"/>
    <property type="evidence" value="ECO:0007669"/>
    <property type="project" value="UniProtKB-KW"/>
</dbReference>
<dbReference type="STRING" id="28092.WM40_12950"/>